<gene>
    <name evidence="1" type="ORF">LCGC14_1118540</name>
</gene>
<organism evidence="1">
    <name type="scientific">marine sediment metagenome</name>
    <dbReference type="NCBI Taxonomy" id="412755"/>
    <lineage>
        <taxon>unclassified sequences</taxon>
        <taxon>metagenomes</taxon>
        <taxon>ecological metagenomes</taxon>
    </lineage>
</organism>
<sequence length="44" mass="5234">MMLEIKTENYNKIVIEADSIREFVYILDKIEDVKKKSFGLKVNK</sequence>
<evidence type="ECO:0000313" key="1">
    <source>
        <dbReference type="EMBL" id="KKN02361.1"/>
    </source>
</evidence>
<reference evidence="1" key="1">
    <citation type="journal article" date="2015" name="Nature">
        <title>Complex archaea that bridge the gap between prokaryotes and eukaryotes.</title>
        <authorList>
            <person name="Spang A."/>
            <person name="Saw J.H."/>
            <person name="Jorgensen S.L."/>
            <person name="Zaremba-Niedzwiedzka K."/>
            <person name="Martijn J."/>
            <person name="Lind A.E."/>
            <person name="van Eijk R."/>
            <person name="Schleper C."/>
            <person name="Guy L."/>
            <person name="Ettema T.J."/>
        </authorList>
    </citation>
    <scope>NUCLEOTIDE SEQUENCE</scope>
</reference>
<proteinExistence type="predicted"/>
<dbReference type="EMBL" id="LAZR01005158">
    <property type="protein sequence ID" value="KKN02361.1"/>
    <property type="molecule type" value="Genomic_DNA"/>
</dbReference>
<comment type="caution">
    <text evidence="1">The sequence shown here is derived from an EMBL/GenBank/DDBJ whole genome shotgun (WGS) entry which is preliminary data.</text>
</comment>
<dbReference type="AlphaFoldDB" id="A0A0F9PMU7"/>
<protein>
    <submittedName>
        <fullName evidence="1">Uncharacterized protein</fullName>
    </submittedName>
</protein>
<accession>A0A0F9PMU7</accession>
<name>A0A0F9PMU7_9ZZZZ</name>